<gene>
    <name evidence="1" type="ORF">GALL_396420</name>
</gene>
<name>A0A1J5Q628_9ZZZZ</name>
<proteinExistence type="predicted"/>
<evidence type="ECO:0000313" key="1">
    <source>
        <dbReference type="EMBL" id="OIQ78650.1"/>
    </source>
</evidence>
<dbReference type="AlphaFoldDB" id="A0A1J5Q628"/>
<reference evidence="1" key="1">
    <citation type="submission" date="2016-10" db="EMBL/GenBank/DDBJ databases">
        <title>Sequence of Gallionella enrichment culture.</title>
        <authorList>
            <person name="Poehlein A."/>
            <person name="Muehling M."/>
            <person name="Daniel R."/>
        </authorList>
    </citation>
    <scope>NUCLEOTIDE SEQUENCE</scope>
</reference>
<protein>
    <submittedName>
        <fullName evidence="1">Uncharacterized protein</fullName>
    </submittedName>
</protein>
<comment type="caution">
    <text evidence="1">The sequence shown here is derived from an EMBL/GenBank/DDBJ whole genome shotgun (WGS) entry which is preliminary data.</text>
</comment>
<organism evidence="1">
    <name type="scientific">mine drainage metagenome</name>
    <dbReference type="NCBI Taxonomy" id="410659"/>
    <lineage>
        <taxon>unclassified sequences</taxon>
        <taxon>metagenomes</taxon>
        <taxon>ecological metagenomes</taxon>
    </lineage>
</organism>
<sequence>MTTRNHNDLTNLQLARVIADVQRDPSWATATPDEQLAEVVHRLGENAAASFADARAALVADMEARLLKMIDDAAPDQ</sequence>
<accession>A0A1J5Q628</accession>
<dbReference type="EMBL" id="MLJW01001362">
    <property type="protein sequence ID" value="OIQ78650.1"/>
    <property type="molecule type" value="Genomic_DNA"/>
</dbReference>